<feature type="chain" id="PRO_5012192137" evidence="1">
    <location>
        <begin position="21"/>
        <end position="250"/>
    </location>
</feature>
<comment type="caution">
    <text evidence="3">The sequence shown here is derived from an EMBL/GenBank/DDBJ whole genome shotgun (WGS) entry which is preliminary data.</text>
</comment>
<evidence type="ECO:0000259" key="2">
    <source>
        <dbReference type="Pfam" id="PF00485"/>
    </source>
</evidence>
<dbReference type="GO" id="GO:0005524">
    <property type="term" value="F:ATP binding"/>
    <property type="evidence" value="ECO:0007669"/>
    <property type="project" value="InterPro"/>
</dbReference>
<gene>
    <name evidence="3" type="primary">URK</name>
    <name evidence="3" type="ORF">ECANGB1_1765</name>
</gene>
<evidence type="ECO:0000313" key="4">
    <source>
        <dbReference type="Proteomes" id="UP000192639"/>
    </source>
</evidence>
<dbReference type="Pfam" id="PF00485">
    <property type="entry name" value="PRK"/>
    <property type="match status" value="1"/>
</dbReference>
<keyword evidence="4" id="KW-1185">Reference proteome</keyword>
<dbReference type="Gene3D" id="3.40.50.300">
    <property type="entry name" value="P-loop containing nucleotide triphosphate hydrolases"/>
    <property type="match status" value="1"/>
</dbReference>
<dbReference type="InterPro" id="IPR027417">
    <property type="entry name" value="P-loop_NTPase"/>
</dbReference>
<evidence type="ECO:0000313" key="3">
    <source>
        <dbReference type="EMBL" id="ORD93685.1"/>
    </source>
</evidence>
<accession>A0A1Y1S5J2</accession>
<dbReference type="VEuPathDB" id="MicrosporidiaDB:ECANGB1_1765"/>
<sequence>MKTFSGVTGITFILIQGATCSGKTTVAEMVLRRIEKRKRVALIPLDDFYARRAFRHLEQRAKDYDFDNPAAFDWESLAECIQGYLNKDEMIKMCSFDFISQKFRVFYVANTQPEIVIVEGLYAFNLFAKYSFDTARMEAWAPPESNPYSLKENEHGFHLCQNTKVLLKMDKSATRALRYKRDTCSRYTRDEHDLFQMDLEERFEKFIWAARNKWVHAPHFEPDIVAENVVQSPSRCAHLVETILEIIDNR</sequence>
<evidence type="ECO:0000256" key="1">
    <source>
        <dbReference type="SAM" id="SignalP"/>
    </source>
</evidence>
<feature type="domain" description="Phosphoribulokinase/uridine kinase" evidence="2">
    <location>
        <begin position="13"/>
        <end position="124"/>
    </location>
</feature>
<dbReference type="GO" id="GO:0016301">
    <property type="term" value="F:kinase activity"/>
    <property type="evidence" value="ECO:0007669"/>
    <property type="project" value="InterPro"/>
</dbReference>
<reference evidence="3 4" key="1">
    <citation type="journal article" date="2017" name="Environ. Microbiol.">
        <title>Decay of the glycolytic pathway and adaptation to intranuclear parasitism within Enterocytozoonidae microsporidia.</title>
        <authorList>
            <person name="Wiredu Boakye D."/>
            <person name="Jaroenlak P."/>
            <person name="Prachumwat A."/>
            <person name="Williams T.A."/>
            <person name="Bateman K.S."/>
            <person name="Itsathitphaisarn O."/>
            <person name="Sritunyalucksana K."/>
            <person name="Paszkiewicz K.H."/>
            <person name="Moore K.A."/>
            <person name="Stentiford G.D."/>
            <person name="Williams B.A."/>
        </authorList>
    </citation>
    <scope>NUCLEOTIDE SEQUENCE [LARGE SCALE GENOMIC DNA]</scope>
    <source>
        <strain evidence="3 4">GB1</strain>
    </source>
</reference>
<keyword evidence="1" id="KW-0732">Signal</keyword>
<dbReference type="InterPro" id="IPR006083">
    <property type="entry name" value="PRK/URK"/>
</dbReference>
<protein>
    <submittedName>
        <fullName evidence="3">URK</fullName>
    </submittedName>
</protein>
<organism evidence="3 4">
    <name type="scientific">Enterospora canceri</name>
    <dbReference type="NCBI Taxonomy" id="1081671"/>
    <lineage>
        <taxon>Eukaryota</taxon>
        <taxon>Fungi</taxon>
        <taxon>Fungi incertae sedis</taxon>
        <taxon>Microsporidia</taxon>
        <taxon>Enterocytozoonidae</taxon>
        <taxon>Enterospora</taxon>
    </lineage>
</organism>
<feature type="signal peptide" evidence="1">
    <location>
        <begin position="1"/>
        <end position="20"/>
    </location>
</feature>
<dbReference type="Proteomes" id="UP000192639">
    <property type="component" value="Unassembled WGS sequence"/>
</dbReference>
<proteinExistence type="predicted"/>
<dbReference type="EMBL" id="LWDP01000055">
    <property type="protein sequence ID" value="ORD93685.1"/>
    <property type="molecule type" value="Genomic_DNA"/>
</dbReference>
<dbReference type="SUPFAM" id="SSF52540">
    <property type="entry name" value="P-loop containing nucleoside triphosphate hydrolases"/>
    <property type="match status" value="1"/>
</dbReference>
<name>A0A1Y1S5J2_9MICR</name>
<dbReference type="PANTHER" id="PTHR10285">
    <property type="entry name" value="URIDINE KINASE"/>
    <property type="match status" value="1"/>
</dbReference>
<dbReference type="OrthoDB" id="2195084at2759"/>
<dbReference type="AlphaFoldDB" id="A0A1Y1S5J2"/>